<accession>A0A127QJH2</accession>
<keyword evidence="3" id="KW-1185">Reference proteome</keyword>
<protein>
    <submittedName>
        <fullName evidence="2">Uncharacterized protein</fullName>
    </submittedName>
</protein>
<dbReference type="PATRIC" id="fig|279058.18.peg.2396"/>
<dbReference type="AlphaFoldDB" id="A0A127QJH2"/>
<dbReference type="EMBL" id="CP013235">
    <property type="protein sequence ID" value="AMP10174.1"/>
    <property type="molecule type" value="Genomic_DNA"/>
</dbReference>
<keyword evidence="1" id="KW-0812">Transmembrane</keyword>
<evidence type="ECO:0000313" key="3">
    <source>
        <dbReference type="Proteomes" id="UP000071778"/>
    </source>
</evidence>
<organism evidence="2 3">
    <name type="scientific">Collimonas arenae</name>
    <dbReference type="NCBI Taxonomy" id="279058"/>
    <lineage>
        <taxon>Bacteria</taxon>
        <taxon>Pseudomonadati</taxon>
        <taxon>Pseudomonadota</taxon>
        <taxon>Betaproteobacteria</taxon>
        <taxon>Burkholderiales</taxon>
        <taxon>Oxalobacteraceae</taxon>
        <taxon>Collimonas</taxon>
    </lineage>
</organism>
<sequence length="82" mass="8913">MNHALWIRKKAIAKLKVAKPNIRLRPAVGGQIAVEYALLLVLVAMVLFVSVDDASLLGSPLDAVRQLNYHYVQGMGFGATPI</sequence>
<keyword evidence="1" id="KW-0472">Membrane</keyword>
<keyword evidence="1" id="KW-1133">Transmembrane helix</keyword>
<feature type="transmembrane region" description="Helical" evidence="1">
    <location>
        <begin position="32"/>
        <end position="51"/>
    </location>
</feature>
<evidence type="ECO:0000313" key="2">
    <source>
        <dbReference type="EMBL" id="AMP10174.1"/>
    </source>
</evidence>
<proteinExistence type="predicted"/>
<gene>
    <name evidence="2" type="ORF">CAter282_2428</name>
</gene>
<dbReference type="RefSeq" id="WP_061533510.1">
    <property type="nucleotide sequence ID" value="NZ_CP013233.1"/>
</dbReference>
<reference evidence="2 3" key="1">
    <citation type="submission" date="2015-11" db="EMBL/GenBank/DDBJ databases">
        <title>Exploring the genomic traits of fungus-feeding bacterial genus Collimonas.</title>
        <authorList>
            <person name="Song C."/>
            <person name="Schmidt R."/>
            <person name="de Jager V."/>
            <person name="Krzyzanowska D."/>
            <person name="Jongedijk E."/>
            <person name="Cankar K."/>
            <person name="Beekwilder J."/>
            <person name="van Veen A."/>
            <person name="de Boer W."/>
            <person name="van Veen J.A."/>
            <person name="Garbeva P."/>
        </authorList>
    </citation>
    <scope>NUCLEOTIDE SEQUENCE [LARGE SCALE GENOMIC DNA]</scope>
    <source>
        <strain evidence="2 3">Ter282</strain>
    </source>
</reference>
<evidence type="ECO:0000256" key="1">
    <source>
        <dbReference type="SAM" id="Phobius"/>
    </source>
</evidence>
<name>A0A127QJH2_9BURK</name>
<dbReference type="Proteomes" id="UP000071778">
    <property type="component" value="Chromosome"/>
</dbReference>